<evidence type="ECO:0000256" key="3">
    <source>
        <dbReference type="ARBA" id="ARBA00022679"/>
    </source>
</evidence>
<keyword evidence="8" id="KW-0460">Magnesium</keyword>
<evidence type="ECO:0000259" key="12">
    <source>
        <dbReference type="Pfam" id="PF00288"/>
    </source>
</evidence>
<dbReference type="InterPro" id="IPR019539">
    <property type="entry name" value="GalKase_N"/>
</dbReference>
<keyword evidence="2" id="KW-0963">Cytoplasm</keyword>
<keyword evidence="7" id="KW-0067">ATP-binding</keyword>
<organism evidence="15 16">
    <name type="scientific">Candidatus Segetimicrobium genomatis</name>
    <dbReference type="NCBI Taxonomy" id="2569760"/>
    <lineage>
        <taxon>Bacteria</taxon>
        <taxon>Bacillati</taxon>
        <taxon>Candidatus Sysuimicrobiota</taxon>
        <taxon>Candidatus Sysuimicrobiia</taxon>
        <taxon>Candidatus Sysuimicrobiales</taxon>
        <taxon>Candidatus Segetimicrobiaceae</taxon>
        <taxon>Candidatus Segetimicrobium</taxon>
    </lineage>
</organism>
<dbReference type="AlphaFoldDB" id="A0A537INA0"/>
<evidence type="ECO:0000313" key="16">
    <source>
        <dbReference type="Proteomes" id="UP000318834"/>
    </source>
</evidence>
<dbReference type="InterPro" id="IPR006204">
    <property type="entry name" value="GHMP_kinase_N_dom"/>
</dbReference>
<dbReference type="Pfam" id="PF08544">
    <property type="entry name" value="GHMP_kinases_C"/>
    <property type="match status" value="1"/>
</dbReference>
<dbReference type="PANTHER" id="PTHR10457:SF7">
    <property type="entry name" value="GALACTOKINASE-RELATED"/>
    <property type="match status" value="1"/>
</dbReference>
<evidence type="ECO:0000256" key="11">
    <source>
        <dbReference type="NCBIfam" id="TIGR00131"/>
    </source>
</evidence>
<dbReference type="PRINTS" id="PR00959">
    <property type="entry name" value="MEVGALKINASE"/>
</dbReference>
<dbReference type="GO" id="GO:0004335">
    <property type="term" value="F:galactokinase activity"/>
    <property type="evidence" value="ECO:0007669"/>
    <property type="project" value="UniProtKB-UniRule"/>
</dbReference>
<dbReference type="PIRSF" id="PIRSF000530">
    <property type="entry name" value="Galactokinase"/>
    <property type="match status" value="1"/>
</dbReference>
<dbReference type="InterPro" id="IPR006203">
    <property type="entry name" value="GHMP_knse_ATP-bd_CS"/>
</dbReference>
<feature type="domain" description="GHMP kinase N-terminal" evidence="12">
    <location>
        <begin position="142"/>
        <end position="222"/>
    </location>
</feature>
<dbReference type="GO" id="GO:0046872">
    <property type="term" value="F:metal ion binding"/>
    <property type="evidence" value="ECO:0007669"/>
    <property type="project" value="UniProtKB-KW"/>
</dbReference>
<dbReference type="GO" id="GO:0005829">
    <property type="term" value="C:cytosol"/>
    <property type="evidence" value="ECO:0007669"/>
    <property type="project" value="TreeGrafter"/>
</dbReference>
<feature type="domain" description="Galactokinase N-terminal" evidence="14">
    <location>
        <begin position="53"/>
        <end position="102"/>
    </location>
</feature>
<evidence type="ECO:0000256" key="8">
    <source>
        <dbReference type="ARBA" id="ARBA00022842"/>
    </source>
</evidence>
<dbReference type="PRINTS" id="PR00473">
    <property type="entry name" value="GALCTOKINASE"/>
</dbReference>
<dbReference type="GO" id="GO:0005524">
    <property type="term" value="F:ATP binding"/>
    <property type="evidence" value="ECO:0007669"/>
    <property type="project" value="UniProtKB-UniRule"/>
</dbReference>
<accession>A0A537INA0</accession>
<comment type="similarity">
    <text evidence="1">Belongs to the GHMP kinase family. GalK subfamily.</text>
</comment>
<dbReference type="InterPro" id="IPR036554">
    <property type="entry name" value="GHMP_kinase_C_sf"/>
</dbReference>
<dbReference type="GO" id="GO:0006012">
    <property type="term" value="P:galactose metabolic process"/>
    <property type="evidence" value="ECO:0007669"/>
    <property type="project" value="UniProtKB-UniRule"/>
</dbReference>
<dbReference type="InterPro" id="IPR020568">
    <property type="entry name" value="Ribosomal_Su5_D2-typ_SF"/>
</dbReference>
<dbReference type="SUPFAM" id="SSF55060">
    <property type="entry name" value="GHMP Kinase, C-terminal domain"/>
    <property type="match status" value="1"/>
</dbReference>
<sequence length="431" mass="46348">MPYLLAPYHATGEVTGEWPRRQVTSVRGWRDGFLWTPNMAGMPDSAPWTAAVELFTRVFGGQPTLIAGAPGRVNLIGEHTDYNDGLVLPAAIDRHVFIAARRNDSGRVRLAATAFEDRVEFPTDDPGRPPLPAWARYPQGVAVKLLARGISIHGFDAAIAADLPIGSGLSSSAALEVASALVMETISDHALPPRERALLCRAAEVEFVGVPSGIMDQFASTLCRRGHALFLDCRSLETHHIPLGAMLAIAVCDTGMARVLAGSAYAQRRQECADAVTALQKAGLKIASLRDLTPDDLPRVERLPEPLRRRARHVLTEDARVVETATLLESGQPGGLRDVFFASHRSLRDDYEVSSRELDAMAEAALDAPGCVAARMTGAGFGGAVVALVQRASGDAFLAAAAEGYRRRTGREGRFFLTEAAEGARILQQRD</sequence>
<dbReference type="Gene3D" id="3.30.70.890">
    <property type="entry name" value="GHMP kinase, C-terminal domain"/>
    <property type="match status" value="1"/>
</dbReference>
<keyword evidence="6 15" id="KW-0418">Kinase</keyword>
<dbReference type="NCBIfam" id="TIGR00131">
    <property type="entry name" value="gal_kin"/>
    <property type="match status" value="1"/>
</dbReference>
<dbReference type="InterPro" id="IPR006206">
    <property type="entry name" value="Mevalonate/galactokinase"/>
</dbReference>
<dbReference type="InterPro" id="IPR000705">
    <property type="entry name" value="Galactokinase"/>
</dbReference>
<evidence type="ECO:0000256" key="6">
    <source>
        <dbReference type="ARBA" id="ARBA00022777"/>
    </source>
</evidence>
<proteinExistence type="inferred from homology"/>
<dbReference type="PROSITE" id="PS00627">
    <property type="entry name" value="GHMP_KINASES_ATP"/>
    <property type="match status" value="1"/>
</dbReference>
<dbReference type="Gene3D" id="3.30.230.10">
    <property type="match status" value="1"/>
</dbReference>
<dbReference type="Pfam" id="PF00288">
    <property type="entry name" value="GHMP_kinases_N"/>
    <property type="match status" value="1"/>
</dbReference>
<dbReference type="Proteomes" id="UP000318834">
    <property type="component" value="Unassembled WGS sequence"/>
</dbReference>
<evidence type="ECO:0000256" key="1">
    <source>
        <dbReference type="ARBA" id="ARBA00006566"/>
    </source>
</evidence>
<evidence type="ECO:0000256" key="10">
    <source>
        <dbReference type="ARBA" id="ARBA00023277"/>
    </source>
</evidence>
<dbReference type="FunFam" id="3.30.230.10:FF:000017">
    <property type="entry name" value="Galactokinase"/>
    <property type="match status" value="1"/>
</dbReference>
<evidence type="ECO:0000256" key="4">
    <source>
        <dbReference type="ARBA" id="ARBA00022723"/>
    </source>
</evidence>
<evidence type="ECO:0000259" key="14">
    <source>
        <dbReference type="Pfam" id="PF10509"/>
    </source>
</evidence>
<evidence type="ECO:0000256" key="7">
    <source>
        <dbReference type="ARBA" id="ARBA00022840"/>
    </source>
</evidence>
<dbReference type="InterPro" id="IPR014721">
    <property type="entry name" value="Ribsml_uS5_D2-typ_fold_subgr"/>
</dbReference>
<keyword evidence="10" id="KW-0119">Carbohydrate metabolism</keyword>
<dbReference type="PANTHER" id="PTHR10457">
    <property type="entry name" value="MEVALONATE KINASE/GALACTOKINASE"/>
    <property type="match status" value="1"/>
</dbReference>
<dbReference type="Pfam" id="PF10509">
    <property type="entry name" value="GalKase_gal_bdg"/>
    <property type="match status" value="1"/>
</dbReference>
<dbReference type="PROSITE" id="PS00106">
    <property type="entry name" value="GALACTOKINASE"/>
    <property type="match status" value="1"/>
</dbReference>
<name>A0A537INA0_9BACT</name>
<evidence type="ECO:0000259" key="13">
    <source>
        <dbReference type="Pfam" id="PF08544"/>
    </source>
</evidence>
<reference evidence="15 16" key="1">
    <citation type="journal article" date="2019" name="Nat. Microbiol.">
        <title>Mediterranean grassland soil C-N compound turnover is dependent on rainfall and depth, and is mediated by genomically divergent microorganisms.</title>
        <authorList>
            <person name="Diamond S."/>
            <person name="Andeer P.F."/>
            <person name="Li Z."/>
            <person name="Crits-Christoph A."/>
            <person name="Burstein D."/>
            <person name="Anantharaman K."/>
            <person name="Lane K.R."/>
            <person name="Thomas B.C."/>
            <person name="Pan C."/>
            <person name="Northen T.R."/>
            <person name="Banfield J.F."/>
        </authorList>
    </citation>
    <scope>NUCLEOTIDE SEQUENCE [LARGE SCALE GENOMIC DNA]</scope>
    <source>
        <strain evidence="15">NP_8</strain>
    </source>
</reference>
<evidence type="ECO:0000313" key="15">
    <source>
        <dbReference type="EMBL" id="TMI72831.1"/>
    </source>
</evidence>
<evidence type="ECO:0000256" key="5">
    <source>
        <dbReference type="ARBA" id="ARBA00022741"/>
    </source>
</evidence>
<keyword evidence="9" id="KW-0299">Galactose metabolism</keyword>
<comment type="caution">
    <text evidence="15">The sequence shown here is derived from an EMBL/GenBank/DDBJ whole genome shotgun (WGS) entry which is preliminary data.</text>
</comment>
<feature type="domain" description="GHMP kinase C-terminal" evidence="13">
    <location>
        <begin position="327"/>
        <end position="405"/>
    </location>
</feature>
<dbReference type="EMBL" id="VBAP01000079">
    <property type="protein sequence ID" value="TMI72831.1"/>
    <property type="molecule type" value="Genomic_DNA"/>
</dbReference>
<dbReference type="InterPro" id="IPR019741">
    <property type="entry name" value="Galactokinase_CS"/>
</dbReference>
<gene>
    <name evidence="15" type="primary">galK</name>
    <name evidence="15" type="ORF">E6H05_10645</name>
</gene>
<dbReference type="FunFam" id="3.30.70.890:FF:000001">
    <property type="entry name" value="Galactokinase"/>
    <property type="match status" value="1"/>
</dbReference>
<evidence type="ECO:0000256" key="2">
    <source>
        <dbReference type="ARBA" id="ARBA00022490"/>
    </source>
</evidence>
<protein>
    <recommendedName>
        <fullName evidence="11">Galactokinase</fullName>
        <ecNumber evidence="11">2.7.1.6</ecNumber>
    </recommendedName>
</protein>
<dbReference type="InterPro" id="IPR013750">
    <property type="entry name" value="GHMP_kinase_C_dom"/>
</dbReference>
<keyword evidence="5" id="KW-0547">Nucleotide-binding</keyword>
<evidence type="ECO:0000256" key="9">
    <source>
        <dbReference type="ARBA" id="ARBA00023144"/>
    </source>
</evidence>
<dbReference type="SUPFAM" id="SSF54211">
    <property type="entry name" value="Ribosomal protein S5 domain 2-like"/>
    <property type="match status" value="1"/>
</dbReference>
<keyword evidence="4" id="KW-0479">Metal-binding</keyword>
<dbReference type="EC" id="2.7.1.6" evidence="11"/>
<keyword evidence="3 15" id="KW-0808">Transferase</keyword>